<gene>
    <name evidence="2" type="ORF">M406DRAFT_354519</name>
</gene>
<dbReference type="EMBL" id="MU032344">
    <property type="protein sequence ID" value="KAF3770661.1"/>
    <property type="molecule type" value="Genomic_DNA"/>
</dbReference>
<sequence>MSPSRKSETSSPSSSPKLAHDSGRVRKRTGSFGYRRGRPSTAARVWQSPRMKRNLVRLYYCTTLRTTVIGKILSALASIKYGSR</sequence>
<dbReference type="Proteomes" id="UP000803844">
    <property type="component" value="Unassembled WGS sequence"/>
</dbReference>
<dbReference type="AlphaFoldDB" id="A0A9P5CUU4"/>
<reference evidence="2" key="1">
    <citation type="journal article" date="2020" name="Phytopathology">
        <title>Genome sequence of the chestnut blight fungus Cryphonectria parasitica EP155: A fundamental resource for an archetypical invasive plant pathogen.</title>
        <authorList>
            <person name="Crouch J.A."/>
            <person name="Dawe A."/>
            <person name="Aerts A."/>
            <person name="Barry K."/>
            <person name="Churchill A.C.L."/>
            <person name="Grimwood J."/>
            <person name="Hillman B."/>
            <person name="Milgroom M.G."/>
            <person name="Pangilinan J."/>
            <person name="Smith M."/>
            <person name="Salamov A."/>
            <person name="Schmutz J."/>
            <person name="Yadav J."/>
            <person name="Grigoriev I.V."/>
            <person name="Nuss D."/>
        </authorList>
    </citation>
    <scope>NUCLEOTIDE SEQUENCE</scope>
    <source>
        <strain evidence="2">EP155</strain>
    </source>
</reference>
<accession>A0A9P5CUU4</accession>
<evidence type="ECO:0000313" key="3">
    <source>
        <dbReference type="Proteomes" id="UP000803844"/>
    </source>
</evidence>
<keyword evidence="3" id="KW-1185">Reference proteome</keyword>
<organism evidence="2 3">
    <name type="scientific">Cryphonectria parasitica (strain ATCC 38755 / EP155)</name>
    <dbReference type="NCBI Taxonomy" id="660469"/>
    <lineage>
        <taxon>Eukaryota</taxon>
        <taxon>Fungi</taxon>
        <taxon>Dikarya</taxon>
        <taxon>Ascomycota</taxon>
        <taxon>Pezizomycotina</taxon>
        <taxon>Sordariomycetes</taxon>
        <taxon>Sordariomycetidae</taxon>
        <taxon>Diaporthales</taxon>
        <taxon>Cryphonectriaceae</taxon>
        <taxon>Cryphonectria-Endothia species complex</taxon>
        <taxon>Cryphonectria</taxon>
    </lineage>
</organism>
<dbReference type="GeneID" id="63840069"/>
<dbReference type="RefSeq" id="XP_040781622.1">
    <property type="nucleotide sequence ID" value="XM_040922940.1"/>
</dbReference>
<name>A0A9P5CUU4_CRYP1</name>
<feature type="region of interest" description="Disordered" evidence="1">
    <location>
        <begin position="1"/>
        <end position="45"/>
    </location>
</feature>
<evidence type="ECO:0000256" key="1">
    <source>
        <dbReference type="SAM" id="MobiDB-lite"/>
    </source>
</evidence>
<evidence type="ECO:0000313" key="2">
    <source>
        <dbReference type="EMBL" id="KAF3770661.1"/>
    </source>
</evidence>
<protein>
    <submittedName>
        <fullName evidence="2">Uncharacterized protein</fullName>
    </submittedName>
</protein>
<comment type="caution">
    <text evidence="2">The sequence shown here is derived from an EMBL/GenBank/DDBJ whole genome shotgun (WGS) entry which is preliminary data.</text>
</comment>
<proteinExistence type="predicted"/>